<keyword evidence="1" id="KW-0472">Membrane</keyword>
<feature type="transmembrane region" description="Helical" evidence="1">
    <location>
        <begin position="55"/>
        <end position="74"/>
    </location>
</feature>
<dbReference type="RefSeq" id="WP_130602432.1">
    <property type="nucleotide sequence ID" value="NZ_CP034759.1"/>
</dbReference>
<dbReference type="EMBL" id="CP034759">
    <property type="protein sequence ID" value="QBG36358.1"/>
    <property type="molecule type" value="Genomic_DNA"/>
</dbReference>
<dbReference type="KEGG" id="lsd:EMK97_11860"/>
<reference evidence="2 3" key="1">
    <citation type="submission" date="2018-12" db="EMBL/GenBank/DDBJ databases">
        <title>Complete genome of Litorilituus sediminis.</title>
        <authorList>
            <person name="Liu A."/>
            <person name="Rong J."/>
        </authorList>
    </citation>
    <scope>NUCLEOTIDE SEQUENCE [LARGE SCALE GENOMIC DNA]</scope>
    <source>
        <strain evidence="2 3">JCM 17549</strain>
    </source>
</reference>
<feature type="transmembrane region" description="Helical" evidence="1">
    <location>
        <begin position="14"/>
        <end position="35"/>
    </location>
</feature>
<evidence type="ECO:0000313" key="2">
    <source>
        <dbReference type="EMBL" id="QBG36358.1"/>
    </source>
</evidence>
<accession>A0A4P6P5S9</accession>
<evidence type="ECO:0000313" key="3">
    <source>
        <dbReference type="Proteomes" id="UP000290244"/>
    </source>
</evidence>
<protein>
    <submittedName>
        <fullName evidence="2">Uncharacterized protein</fullName>
    </submittedName>
</protein>
<proteinExistence type="predicted"/>
<sequence>MLDKRNYRRMIRTFCIYDVIALLPMTIPLANELHIATLAHINVLLGGQYWLEPQLIDLMFIQMLGILGVGWAYWRWQHANNIHLGRFEGYLRLAFSLTLIQYSLTGAYPLLLIFAVIDAIATVLHLLPIKTDLSSSPIKSTFDKLDSYRI</sequence>
<name>A0A4P6P5S9_9GAMM</name>
<dbReference type="Proteomes" id="UP000290244">
    <property type="component" value="Chromosome"/>
</dbReference>
<keyword evidence="1" id="KW-0812">Transmembrane</keyword>
<gene>
    <name evidence="2" type="ORF">EMK97_11860</name>
</gene>
<dbReference type="AlphaFoldDB" id="A0A4P6P5S9"/>
<organism evidence="2 3">
    <name type="scientific">Litorilituus sediminis</name>
    <dbReference type="NCBI Taxonomy" id="718192"/>
    <lineage>
        <taxon>Bacteria</taxon>
        <taxon>Pseudomonadati</taxon>
        <taxon>Pseudomonadota</taxon>
        <taxon>Gammaproteobacteria</taxon>
        <taxon>Alteromonadales</taxon>
        <taxon>Colwelliaceae</taxon>
        <taxon>Litorilituus</taxon>
    </lineage>
</organism>
<evidence type="ECO:0000256" key="1">
    <source>
        <dbReference type="SAM" id="Phobius"/>
    </source>
</evidence>
<keyword evidence="1" id="KW-1133">Transmembrane helix</keyword>
<keyword evidence="3" id="KW-1185">Reference proteome</keyword>